<protein>
    <submittedName>
        <fullName evidence="2">Uncharacterized protein</fullName>
    </submittedName>
</protein>
<evidence type="ECO:0000313" key="3">
    <source>
        <dbReference type="Proteomes" id="UP001420932"/>
    </source>
</evidence>
<dbReference type="AlphaFoldDB" id="A0AAP0KIK5"/>
<sequence length="65" mass="7400">MHVRIFLYGSIDYLVVVSQLWILSEMSIQRRNLQFLRSPPSLGDSLGLGEDSPLRTLEESEPLVP</sequence>
<gene>
    <name evidence="2" type="ORF">Syun_010423</name>
</gene>
<name>A0AAP0KIK5_9MAGN</name>
<dbReference type="Proteomes" id="UP001420932">
    <property type="component" value="Unassembled WGS sequence"/>
</dbReference>
<evidence type="ECO:0000256" key="1">
    <source>
        <dbReference type="SAM" id="MobiDB-lite"/>
    </source>
</evidence>
<keyword evidence="3" id="KW-1185">Reference proteome</keyword>
<feature type="region of interest" description="Disordered" evidence="1">
    <location>
        <begin position="37"/>
        <end position="65"/>
    </location>
</feature>
<dbReference type="EMBL" id="JBBNAF010000004">
    <property type="protein sequence ID" value="KAK9152114.1"/>
    <property type="molecule type" value="Genomic_DNA"/>
</dbReference>
<proteinExistence type="predicted"/>
<evidence type="ECO:0000313" key="2">
    <source>
        <dbReference type="EMBL" id="KAK9152114.1"/>
    </source>
</evidence>
<comment type="caution">
    <text evidence="2">The sequence shown here is derived from an EMBL/GenBank/DDBJ whole genome shotgun (WGS) entry which is preliminary data.</text>
</comment>
<organism evidence="2 3">
    <name type="scientific">Stephania yunnanensis</name>
    <dbReference type="NCBI Taxonomy" id="152371"/>
    <lineage>
        <taxon>Eukaryota</taxon>
        <taxon>Viridiplantae</taxon>
        <taxon>Streptophyta</taxon>
        <taxon>Embryophyta</taxon>
        <taxon>Tracheophyta</taxon>
        <taxon>Spermatophyta</taxon>
        <taxon>Magnoliopsida</taxon>
        <taxon>Ranunculales</taxon>
        <taxon>Menispermaceae</taxon>
        <taxon>Menispermoideae</taxon>
        <taxon>Cissampelideae</taxon>
        <taxon>Stephania</taxon>
    </lineage>
</organism>
<accession>A0AAP0KIK5</accession>
<reference evidence="2 3" key="1">
    <citation type="submission" date="2024-01" db="EMBL/GenBank/DDBJ databases">
        <title>Genome assemblies of Stephania.</title>
        <authorList>
            <person name="Yang L."/>
        </authorList>
    </citation>
    <scope>NUCLEOTIDE SEQUENCE [LARGE SCALE GENOMIC DNA]</scope>
    <source>
        <strain evidence="2">YNDBR</strain>
        <tissue evidence="2">Leaf</tissue>
    </source>
</reference>